<evidence type="ECO:0000256" key="6">
    <source>
        <dbReference type="ARBA" id="ARBA00022840"/>
    </source>
</evidence>
<evidence type="ECO:0000313" key="12">
    <source>
        <dbReference type="EMBL" id="AMU86828.1"/>
    </source>
</evidence>
<dbReference type="InterPro" id="IPR003439">
    <property type="entry name" value="ABC_transporter-like_ATP-bd"/>
</dbReference>
<gene>
    <name evidence="12" type="ORF">Dm11a5_1002</name>
</gene>
<dbReference type="PROSITE" id="PS50893">
    <property type="entry name" value="ABC_TRANSPORTER_2"/>
    <property type="match status" value="1"/>
</dbReference>
<keyword evidence="6 12" id="KW-0067">ATP-binding</keyword>
<feature type="domain" description="ABC transmembrane type-1" evidence="11">
    <location>
        <begin position="208"/>
        <end position="462"/>
    </location>
</feature>
<dbReference type="PANTHER" id="PTHR43394:SF1">
    <property type="entry name" value="ATP-BINDING CASSETTE SUB-FAMILY B MEMBER 10, MITOCHONDRIAL"/>
    <property type="match status" value="1"/>
</dbReference>
<dbReference type="GO" id="GO:0005886">
    <property type="term" value="C:plasma membrane"/>
    <property type="evidence" value="ECO:0007669"/>
    <property type="project" value="UniProtKB-SubCell"/>
</dbReference>
<dbReference type="Gene3D" id="1.20.1560.10">
    <property type="entry name" value="ABC transporter type 1, transmembrane domain"/>
    <property type="match status" value="1"/>
</dbReference>
<name>A0A142VAK7_9CHLR</name>
<dbReference type="CDD" id="cd18548">
    <property type="entry name" value="ABC_6TM_Tm287_like"/>
    <property type="match status" value="1"/>
</dbReference>
<reference evidence="12 13" key="1">
    <citation type="submission" date="2015-03" db="EMBL/GenBank/DDBJ databases">
        <title>Genomic characterization of Dehalococcoides mccartyi strain 11a5, an unusal plasmid-containing chloroethene dechlorinator.</title>
        <authorList>
            <person name="Zhao S."/>
            <person name="Ding C."/>
            <person name="He J."/>
        </authorList>
    </citation>
    <scope>NUCLEOTIDE SEQUENCE [LARGE SCALE GENOMIC DNA]</scope>
    <source>
        <strain evidence="12 13">11a5</strain>
    </source>
</reference>
<keyword evidence="2" id="KW-0813">Transport</keyword>
<proteinExistence type="predicted"/>
<dbReference type="OrthoDB" id="9771903at2"/>
<evidence type="ECO:0000256" key="7">
    <source>
        <dbReference type="ARBA" id="ARBA00022989"/>
    </source>
</evidence>
<dbReference type="InterPro" id="IPR036640">
    <property type="entry name" value="ABC1_TM_sf"/>
</dbReference>
<dbReference type="GO" id="GO:0005524">
    <property type="term" value="F:ATP binding"/>
    <property type="evidence" value="ECO:0007669"/>
    <property type="project" value="UniProtKB-KW"/>
</dbReference>
<dbReference type="PATRIC" id="fig|61435.13.peg.1017"/>
<dbReference type="Gene3D" id="3.40.50.300">
    <property type="entry name" value="P-loop containing nucleotide triphosphate hydrolases"/>
    <property type="match status" value="1"/>
</dbReference>
<protein>
    <submittedName>
        <fullName evidence="12">ABC transporter ATP-binding protein</fullName>
    </submittedName>
</protein>
<keyword evidence="5" id="KW-0547">Nucleotide-binding</keyword>
<dbReference type="PROSITE" id="PS50929">
    <property type="entry name" value="ABC_TM1F"/>
    <property type="match status" value="1"/>
</dbReference>
<keyword evidence="4 9" id="KW-0812">Transmembrane</keyword>
<evidence type="ECO:0000256" key="5">
    <source>
        <dbReference type="ARBA" id="ARBA00022741"/>
    </source>
</evidence>
<feature type="transmembrane region" description="Helical" evidence="9">
    <location>
        <begin position="289"/>
        <end position="313"/>
    </location>
</feature>
<dbReference type="InterPro" id="IPR003593">
    <property type="entry name" value="AAA+_ATPase"/>
</dbReference>
<evidence type="ECO:0000256" key="2">
    <source>
        <dbReference type="ARBA" id="ARBA00022448"/>
    </source>
</evidence>
<dbReference type="AlphaFoldDB" id="A0A142VAK7"/>
<comment type="subcellular location">
    <subcellularLocation>
        <location evidence="1">Cell membrane</location>
        <topology evidence="1">Multi-pass membrane protein</topology>
    </subcellularLocation>
</comment>
<feature type="domain" description="ABC transporter" evidence="10">
    <location>
        <begin position="497"/>
        <end position="732"/>
    </location>
</feature>
<dbReference type="InterPro" id="IPR017871">
    <property type="entry name" value="ABC_transporter-like_CS"/>
</dbReference>
<evidence type="ECO:0000256" key="1">
    <source>
        <dbReference type="ARBA" id="ARBA00004651"/>
    </source>
</evidence>
<dbReference type="PANTHER" id="PTHR43394">
    <property type="entry name" value="ATP-DEPENDENT PERMEASE MDL1, MITOCHONDRIAL"/>
    <property type="match status" value="1"/>
</dbReference>
<dbReference type="Proteomes" id="UP000076394">
    <property type="component" value="Chromosome"/>
</dbReference>
<accession>A0A142VAK7</accession>
<dbReference type="Pfam" id="PF00664">
    <property type="entry name" value="ABC_membrane"/>
    <property type="match status" value="1"/>
</dbReference>
<keyword evidence="7 9" id="KW-1133">Transmembrane helix</keyword>
<dbReference type="SUPFAM" id="SSF52540">
    <property type="entry name" value="P-loop containing nucleoside triphosphate hydrolases"/>
    <property type="match status" value="1"/>
</dbReference>
<feature type="transmembrane region" description="Helical" evidence="9">
    <location>
        <begin position="319"/>
        <end position="342"/>
    </location>
</feature>
<dbReference type="EMBL" id="CP011127">
    <property type="protein sequence ID" value="AMU86828.1"/>
    <property type="molecule type" value="Genomic_DNA"/>
</dbReference>
<evidence type="ECO:0000259" key="11">
    <source>
        <dbReference type="PROSITE" id="PS50929"/>
    </source>
</evidence>
<dbReference type="FunFam" id="3.40.50.300:FF:000221">
    <property type="entry name" value="Multidrug ABC transporter ATP-binding protein"/>
    <property type="match status" value="1"/>
</dbReference>
<dbReference type="InterPro" id="IPR027417">
    <property type="entry name" value="P-loop_NTPase"/>
</dbReference>
<evidence type="ECO:0000256" key="8">
    <source>
        <dbReference type="ARBA" id="ARBA00023136"/>
    </source>
</evidence>
<feature type="transmembrane region" description="Helical" evidence="9">
    <location>
        <begin position="219"/>
        <end position="245"/>
    </location>
</feature>
<dbReference type="RefSeq" id="WP_011929233.1">
    <property type="nucleotide sequence ID" value="NZ_AP024514.1"/>
</dbReference>
<evidence type="ECO:0000256" key="4">
    <source>
        <dbReference type="ARBA" id="ARBA00022692"/>
    </source>
</evidence>
<dbReference type="GO" id="GO:0016887">
    <property type="term" value="F:ATP hydrolysis activity"/>
    <property type="evidence" value="ECO:0007669"/>
    <property type="project" value="InterPro"/>
</dbReference>
<dbReference type="GO" id="GO:0015421">
    <property type="term" value="F:ABC-type oligopeptide transporter activity"/>
    <property type="evidence" value="ECO:0007669"/>
    <property type="project" value="TreeGrafter"/>
</dbReference>
<organism evidence="12 13">
    <name type="scientific">Dehalococcoides mccartyi</name>
    <dbReference type="NCBI Taxonomy" id="61435"/>
    <lineage>
        <taxon>Bacteria</taxon>
        <taxon>Bacillati</taxon>
        <taxon>Chloroflexota</taxon>
        <taxon>Dehalococcoidia</taxon>
        <taxon>Dehalococcoidales</taxon>
        <taxon>Dehalococcoidaceae</taxon>
        <taxon>Dehalococcoides</taxon>
    </lineage>
</organism>
<keyword evidence="8 9" id="KW-0472">Membrane</keyword>
<evidence type="ECO:0000256" key="3">
    <source>
        <dbReference type="ARBA" id="ARBA00022475"/>
    </source>
</evidence>
<dbReference type="InterPro" id="IPR011527">
    <property type="entry name" value="ABC1_TM_dom"/>
</dbReference>
<sequence length="741" mass="81691">MWKLIKSLKPFTWSIILIFTLLLGQAMSDLSLPDLMSRIINVGIQQQGIENATPTAIRSSEMNRILLFVDSDDKASVTGYYTLLDKDLLSPADYNQYIESYPGLANESIYKLNTDDENAANRLNSILSVPILMVSYIESGAATDILGSQFDLPDGADIFSVLASLPQEQLDAIIQSAASHLSAIPESMVAQSDVSYLATEYQAIGIDLNQMQMNYMVKIGGLMLLLTLVSVTFSVAVGFLAARVAAGFGRDTRRKVFTKVESYSNSEFDKFSTASLITRSTNDIQQIQMILVMLLRIVFYAPIMGVGGIIKALGQDVSMSWIIASAVMAILAMIGVIFVVAIPKFRIIQKFVDKLNLVTREMLSGLMVVRAFNKQQLEENKFEKANIDLTKTTLFINRVMVFMMPAMMLIMNGVGVLIIWVGAHQIDAGAMQVGNMMAFMQYSMQIIMAFLMVSMVFVMMPRATVSAQRIAEVLETEPGIEDPKKPVSFDTNIRGKVEFQNVGFKYPGADDYVLKDISFATKLGQTTAIVGGTGSGKSTLVNLIPRFYDITEGQILIDNTNIRNVTQHDLRDKIGYIPQKTNLFSGTIESNIAYGNENADADTLKKAARIAQLTEYIDTTENGFNTPISQGGANISGGQKQRMAIARAVAKQPEIYIFDDSFSAIDFKTDATLRKALKKETHNATVLIVAQRINTVMNAEQIIVLENGMIVGKGTHKELMENCTVYRELALSQLSMEELSA</sequence>
<dbReference type="PROSITE" id="PS00211">
    <property type="entry name" value="ABC_TRANSPORTER_1"/>
    <property type="match status" value="1"/>
</dbReference>
<evidence type="ECO:0000313" key="13">
    <source>
        <dbReference type="Proteomes" id="UP000076394"/>
    </source>
</evidence>
<evidence type="ECO:0000256" key="9">
    <source>
        <dbReference type="SAM" id="Phobius"/>
    </source>
</evidence>
<feature type="transmembrane region" description="Helical" evidence="9">
    <location>
        <begin position="442"/>
        <end position="460"/>
    </location>
</feature>
<keyword evidence="3" id="KW-1003">Cell membrane</keyword>
<dbReference type="SUPFAM" id="SSF90123">
    <property type="entry name" value="ABC transporter transmembrane region"/>
    <property type="match status" value="1"/>
</dbReference>
<dbReference type="Pfam" id="PF00005">
    <property type="entry name" value="ABC_tran"/>
    <property type="match status" value="1"/>
</dbReference>
<dbReference type="SMART" id="SM00382">
    <property type="entry name" value="AAA"/>
    <property type="match status" value="1"/>
</dbReference>
<evidence type="ECO:0000259" key="10">
    <source>
        <dbReference type="PROSITE" id="PS50893"/>
    </source>
</evidence>
<feature type="transmembrane region" description="Helical" evidence="9">
    <location>
        <begin position="399"/>
        <end position="422"/>
    </location>
</feature>
<dbReference type="InterPro" id="IPR039421">
    <property type="entry name" value="Type_1_exporter"/>
</dbReference>